<protein>
    <submittedName>
        <fullName evidence="2">Glutamine amidotransferase</fullName>
        <ecNumber evidence="2">6.3.5.2</ecNumber>
    </submittedName>
</protein>
<evidence type="ECO:0000313" key="3">
    <source>
        <dbReference type="Proteomes" id="UP000019754"/>
    </source>
</evidence>
<dbReference type="InterPro" id="IPR017926">
    <property type="entry name" value="GATASE"/>
</dbReference>
<dbReference type="PANTHER" id="PTHR42695:SF5">
    <property type="entry name" value="GLUTAMINE AMIDOTRANSFERASE YLR126C-RELATED"/>
    <property type="match status" value="1"/>
</dbReference>
<dbReference type="HOGENOM" id="CLU_054974_4_0_11"/>
<organism evidence="2 3">
    <name type="scientific">Brachybacterium muris UCD-AY4</name>
    <dbReference type="NCBI Taxonomy" id="1249481"/>
    <lineage>
        <taxon>Bacteria</taxon>
        <taxon>Bacillati</taxon>
        <taxon>Actinomycetota</taxon>
        <taxon>Actinomycetes</taxon>
        <taxon>Micrococcales</taxon>
        <taxon>Dermabacteraceae</taxon>
        <taxon>Brachybacterium</taxon>
    </lineage>
</organism>
<dbReference type="OrthoDB" id="5196541at2"/>
<dbReference type="Gene3D" id="3.40.50.880">
    <property type="match status" value="1"/>
</dbReference>
<dbReference type="NCBIfam" id="NF005743">
    <property type="entry name" value="PRK07567.1"/>
    <property type="match status" value="1"/>
</dbReference>
<dbReference type="STRING" id="1249481.D641_0106470"/>
<dbReference type="EC" id="6.3.5.2" evidence="2"/>
<dbReference type="Proteomes" id="UP000019754">
    <property type="component" value="Unassembled WGS sequence"/>
</dbReference>
<keyword evidence="2" id="KW-0808">Transferase</keyword>
<name>A0A022KUH7_9MICO</name>
<dbReference type="Pfam" id="PF00117">
    <property type="entry name" value="GATase"/>
    <property type="match status" value="1"/>
</dbReference>
<dbReference type="GO" id="GO:0003922">
    <property type="term" value="F:GMP synthase (glutamine-hydrolyzing) activity"/>
    <property type="evidence" value="ECO:0007669"/>
    <property type="project" value="UniProtKB-EC"/>
</dbReference>
<dbReference type="SUPFAM" id="SSF52317">
    <property type="entry name" value="Class I glutamine amidotransferase-like"/>
    <property type="match status" value="1"/>
</dbReference>
<dbReference type="EMBL" id="AORC01000006">
    <property type="protein sequence ID" value="EYT49998.1"/>
    <property type="molecule type" value="Genomic_DNA"/>
</dbReference>
<keyword evidence="2" id="KW-0315">Glutamine amidotransferase</keyword>
<evidence type="ECO:0000313" key="2">
    <source>
        <dbReference type="EMBL" id="EYT49998.1"/>
    </source>
</evidence>
<gene>
    <name evidence="2" type="ORF">D641_0106470</name>
</gene>
<dbReference type="RefSeq" id="WP_017822997.1">
    <property type="nucleotide sequence ID" value="NZ_AORC01000006.1"/>
</dbReference>
<accession>A0A022KUH7</accession>
<dbReference type="AlphaFoldDB" id="A0A022KUH7"/>
<dbReference type="CDD" id="cd01741">
    <property type="entry name" value="GATase1_1"/>
    <property type="match status" value="1"/>
</dbReference>
<dbReference type="GO" id="GO:0016740">
    <property type="term" value="F:transferase activity"/>
    <property type="evidence" value="ECO:0007669"/>
    <property type="project" value="UniProtKB-KW"/>
</dbReference>
<dbReference type="InterPro" id="IPR044992">
    <property type="entry name" value="ChyE-like"/>
</dbReference>
<keyword evidence="3" id="KW-1185">Reference proteome</keyword>
<comment type="caution">
    <text evidence="2">The sequence shown here is derived from an EMBL/GenBank/DDBJ whole genome shotgun (WGS) entry which is preliminary data.</text>
</comment>
<feature type="domain" description="Glutamine amidotransferase" evidence="1">
    <location>
        <begin position="24"/>
        <end position="194"/>
    </location>
</feature>
<sequence>MKPFLLLTTRPEDDVASAEAASFQRFSELDHADLQWIRLEREDAPRIRAEEISGIYLGGSPFTVSDPVESKSAQQIHAEKALTEVLDQVMEQDIPFLGACYGIGVLGTHAGATIDRTHGEPLGAVPITLTEAGREDPVIVEAGLPEVFTGLVGHKEAVTALPLHATVLATGEQCPVQMFRVGTRQYATQFHPEMDVPAVMERARAYRDHGYFDPGEMEDIFALLGRRTADLPPHLLRAFATVHARGR</sequence>
<evidence type="ECO:0000259" key="1">
    <source>
        <dbReference type="Pfam" id="PF00117"/>
    </source>
</evidence>
<proteinExistence type="predicted"/>
<keyword evidence="2" id="KW-0436">Ligase</keyword>
<dbReference type="InterPro" id="IPR029062">
    <property type="entry name" value="Class_I_gatase-like"/>
</dbReference>
<dbReference type="GO" id="GO:0005829">
    <property type="term" value="C:cytosol"/>
    <property type="evidence" value="ECO:0007669"/>
    <property type="project" value="TreeGrafter"/>
</dbReference>
<dbReference type="PANTHER" id="PTHR42695">
    <property type="entry name" value="GLUTAMINE AMIDOTRANSFERASE YLR126C-RELATED"/>
    <property type="match status" value="1"/>
</dbReference>
<dbReference type="PROSITE" id="PS51273">
    <property type="entry name" value="GATASE_TYPE_1"/>
    <property type="match status" value="1"/>
</dbReference>
<reference evidence="2 3" key="1">
    <citation type="journal article" date="2013" name="Genome Announc.">
        <title>Draft genome sequence of an Actinobacterium, Brachybacterium muris strain UCD-AY4.</title>
        <authorList>
            <person name="Lo J.R."/>
            <person name="Lang J.M."/>
            <person name="Darling A.E."/>
            <person name="Eisen J.A."/>
            <person name="Coil D.A."/>
        </authorList>
    </citation>
    <scope>NUCLEOTIDE SEQUENCE [LARGE SCALE GENOMIC DNA]</scope>
    <source>
        <strain evidence="2 3">UCD-AY4</strain>
    </source>
</reference>